<sequence length="68" mass="7748">MLAFQQQQNQQMLALQQQLFETVLGRLFTQPRNKKSVYDTDNGATMDISEAYPVEVSNPCIPDGKRNT</sequence>
<dbReference type="AlphaFoldDB" id="A0A183Q3P1"/>
<gene>
    <name evidence="1" type="ORF">SMTD_LOCUS21227</name>
</gene>
<dbReference type="EMBL" id="UZAL01046688">
    <property type="protein sequence ID" value="VDP84424.1"/>
    <property type="molecule type" value="Genomic_DNA"/>
</dbReference>
<evidence type="ECO:0000313" key="2">
    <source>
        <dbReference type="Proteomes" id="UP000269396"/>
    </source>
</evidence>
<organism evidence="1 2">
    <name type="scientific">Schistosoma mattheei</name>
    <dbReference type="NCBI Taxonomy" id="31246"/>
    <lineage>
        <taxon>Eukaryota</taxon>
        <taxon>Metazoa</taxon>
        <taxon>Spiralia</taxon>
        <taxon>Lophotrochozoa</taxon>
        <taxon>Platyhelminthes</taxon>
        <taxon>Trematoda</taxon>
        <taxon>Digenea</taxon>
        <taxon>Strigeidida</taxon>
        <taxon>Schistosomatoidea</taxon>
        <taxon>Schistosomatidae</taxon>
        <taxon>Schistosoma</taxon>
    </lineage>
</organism>
<evidence type="ECO:0000313" key="1">
    <source>
        <dbReference type="EMBL" id="VDP84424.1"/>
    </source>
</evidence>
<keyword evidence="2" id="KW-1185">Reference proteome</keyword>
<feature type="non-terminal residue" evidence="1">
    <location>
        <position position="68"/>
    </location>
</feature>
<proteinExistence type="predicted"/>
<name>A0A183Q3P1_9TREM</name>
<dbReference type="Proteomes" id="UP000269396">
    <property type="component" value="Unassembled WGS sequence"/>
</dbReference>
<accession>A0A183Q3P1</accession>
<reference evidence="1 2" key="1">
    <citation type="submission" date="2018-11" db="EMBL/GenBank/DDBJ databases">
        <authorList>
            <consortium name="Pathogen Informatics"/>
        </authorList>
    </citation>
    <scope>NUCLEOTIDE SEQUENCE [LARGE SCALE GENOMIC DNA]</scope>
    <source>
        <strain>Denwood</strain>
        <strain evidence="2">Zambia</strain>
    </source>
</reference>
<protein>
    <submittedName>
        <fullName evidence="1">Uncharacterized protein</fullName>
    </submittedName>
</protein>